<dbReference type="Proteomes" id="UP001372714">
    <property type="component" value="Chromosome"/>
</dbReference>
<gene>
    <name evidence="1" type="ORF">V6W80_17280</name>
</gene>
<protein>
    <submittedName>
        <fullName evidence="1">DUF1654 domain-containing protein</fullName>
    </submittedName>
</protein>
<keyword evidence="2" id="KW-1185">Reference proteome</keyword>
<evidence type="ECO:0000313" key="2">
    <source>
        <dbReference type="Proteomes" id="UP001372714"/>
    </source>
</evidence>
<dbReference type="RefSeq" id="WP_338544926.1">
    <property type="nucleotide sequence ID" value="NZ_CP145723.1"/>
</dbReference>
<reference evidence="1 2" key="1">
    <citation type="submission" date="2024-02" db="EMBL/GenBank/DDBJ databases">
        <title>The whole genome sequence of Pseudomonas benzopyrenica MLY92.</title>
        <authorList>
            <person name="Liu Y."/>
        </authorList>
    </citation>
    <scope>NUCLEOTIDE SEQUENCE [LARGE SCALE GENOMIC DNA]</scope>
    <source>
        <strain evidence="1 2">MLY92</strain>
    </source>
</reference>
<proteinExistence type="predicted"/>
<name>A0ABZ2FPF1_9PSED</name>
<dbReference type="Pfam" id="PF07867">
    <property type="entry name" value="DUF1654"/>
    <property type="match status" value="1"/>
</dbReference>
<organism evidence="1 2">
    <name type="scientific">Pseudomonas benzopyrenica</name>
    <dbReference type="NCBI Taxonomy" id="2993566"/>
    <lineage>
        <taxon>Bacteria</taxon>
        <taxon>Pseudomonadati</taxon>
        <taxon>Pseudomonadota</taxon>
        <taxon>Gammaproteobacteria</taxon>
        <taxon>Pseudomonadales</taxon>
        <taxon>Pseudomonadaceae</taxon>
        <taxon>Pseudomonas</taxon>
    </lineage>
</organism>
<sequence>MAKAQPQAQIESTPVTSYSLLAERVMRLINSARGDTDRHVHLERLGAYEADWELLLSEIEENDNVTIAQRDDGSVDLFWKVPKDF</sequence>
<evidence type="ECO:0000313" key="1">
    <source>
        <dbReference type="EMBL" id="WWM65461.1"/>
    </source>
</evidence>
<dbReference type="InterPro" id="IPR012449">
    <property type="entry name" value="Phage_F116_Orf28"/>
</dbReference>
<accession>A0ABZ2FPF1</accession>
<dbReference type="EMBL" id="CP145723">
    <property type="protein sequence ID" value="WWM65461.1"/>
    <property type="molecule type" value="Genomic_DNA"/>
</dbReference>